<dbReference type="Proteomes" id="UP000789525">
    <property type="component" value="Unassembled WGS sequence"/>
</dbReference>
<comment type="caution">
    <text evidence="1">The sequence shown here is derived from an EMBL/GenBank/DDBJ whole genome shotgun (WGS) entry which is preliminary data.</text>
</comment>
<organism evidence="1 2">
    <name type="scientific">Acaulospora colombiana</name>
    <dbReference type="NCBI Taxonomy" id="27376"/>
    <lineage>
        <taxon>Eukaryota</taxon>
        <taxon>Fungi</taxon>
        <taxon>Fungi incertae sedis</taxon>
        <taxon>Mucoromycota</taxon>
        <taxon>Glomeromycotina</taxon>
        <taxon>Glomeromycetes</taxon>
        <taxon>Diversisporales</taxon>
        <taxon>Acaulosporaceae</taxon>
        <taxon>Acaulospora</taxon>
    </lineage>
</organism>
<sequence>MNKLASSLAKSMSTNGVNPNGDGNTGRFTNAATRPNLTIDTRGESNNGGATSADAIPIDTRNVGSASMIGLKSEFESDEPNSPTTPNKKRVTLFSNANHHLNSSPHPNVTINTSNFAATGPGGRPISTGQYGQSSGGSSHPRPFNFAGNSATLSRRSLAMRALAFRLLGYILIPTICILPGVIQDLFGKVDPVAGSRVPDAVTTLLDTLNGLVGLFNAILYAYDPALLALYQIMKNERREKRYFDAKEGDASPPRQNPNNQGDVEMGQVNTVYVTPPESPVEGEAPGFLGILRGNHKRARSNTSRSGRSNQRLNGEPESGPGSGTTTPGGRRVEKTELENGTKVEVRTGKFLTPILIGSKTRKAERALPTPRNFIDMSSQHSLGLSGYASADDGGMSDTGNPMAARRYYGPPSPGIMVQVDVQIRDDQDRDLERLERYLGGL</sequence>
<accession>A0ACA9NI42</accession>
<gene>
    <name evidence="1" type="ORF">ACOLOM_LOCUS8105</name>
</gene>
<evidence type="ECO:0000313" key="2">
    <source>
        <dbReference type="Proteomes" id="UP000789525"/>
    </source>
</evidence>
<reference evidence="1" key="1">
    <citation type="submission" date="2021-06" db="EMBL/GenBank/DDBJ databases">
        <authorList>
            <person name="Kallberg Y."/>
            <person name="Tangrot J."/>
            <person name="Rosling A."/>
        </authorList>
    </citation>
    <scope>NUCLEOTIDE SEQUENCE</scope>
    <source>
        <strain evidence="1">CL356</strain>
    </source>
</reference>
<dbReference type="EMBL" id="CAJVPT010020121">
    <property type="protein sequence ID" value="CAG8646145.1"/>
    <property type="molecule type" value="Genomic_DNA"/>
</dbReference>
<evidence type="ECO:0000313" key="1">
    <source>
        <dbReference type="EMBL" id="CAG8646145.1"/>
    </source>
</evidence>
<name>A0ACA9NI42_9GLOM</name>
<proteinExistence type="predicted"/>
<protein>
    <submittedName>
        <fullName evidence="1">11636_t:CDS:1</fullName>
    </submittedName>
</protein>
<keyword evidence="2" id="KW-1185">Reference proteome</keyword>